<gene>
    <name evidence="2" type="ORF">GGP41_005357</name>
</gene>
<dbReference type="EMBL" id="WNKQ01000008">
    <property type="protein sequence ID" value="KAF5849919.1"/>
    <property type="molecule type" value="Genomic_DNA"/>
</dbReference>
<dbReference type="AlphaFoldDB" id="A0A8H5ZKK1"/>
<dbReference type="PANTHER" id="PTHR10622">
    <property type="entry name" value="HET DOMAIN-CONTAINING PROTEIN"/>
    <property type="match status" value="1"/>
</dbReference>
<feature type="region of interest" description="Disordered" evidence="1">
    <location>
        <begin position="1"/>
        <end position="21"/>
    </location>
</feature>
<comment type="caution">
    <text evidence="2">The sequence shown here is derived from an EMBL/GenBank/DDBJ whole genome shotgun (WGS) entry which is preliminary data.</text>
</comment>
<dbReference type="Proteomes" id="UP000624244">
    <property type="component" value="Unassembled WGS sequence"/>
</dbReference>
<name>A0A8H5ZKK1_COCSA</name>
<evidence type="ECO:0000313" key="2">
    <source>
        <dbReference type="EMBL" id="KAF5849919.1"/>
    </source>
</evidence>
<sequence>MMQFFRVPGAAEDEVTPESGQARIRQVTESLPSVQNKLCWMDCNNFWVKTCCIDRASSAELSEAMDFMPWWYKDVKRCYVCLADVTSNMFDRNPMYL</sequence>
<evidence type="ECO:0000256" key="1">
    <source>
        <dbReference type="SAM" id="MobiDB-lite"/>
    </source>
</evidence>
<organism evidence="2 3">
    <name type="scientific">Cochliobolus sativus</name>
    <name type="common">Common root rot and spot blotch fungus</name>
    <name type="synonym">Bipolaris sorokiniana</name>
    <dbReference type="NCBI Taxonomy" id="45130"/>
    <lineage>
        <taxon>Eukaryota</taxon>
        <taxon>Fungi</taxon>
        <taxon>Dikarya</taxon>
        <taxon>Ascomycota</taxon>
        <taxon>Pezizomycotina</taxon>
        <taxon>Dothideomycetes</taxon>
        <taxon>Pleosporomycetidae</taxon>
        <taxon>Pleosporales</taxon>
        <taxon>Pleosporineae</taxon>
        <taxon>Pleosporaceae</taxon>
        <taxon>Bipolaris</taxon>
    </lineage>
</organism>
<dbReference type="PANTHER" id="PTHR10622:SF13">
    <property type="entry name" value="NACHT DOMAIN-CONTAINING PROTEIN"/>
    <property type="match status" value="1"/>
</dbReference>
<evidence type="ECO:0000313" key="3">
    <source>
        <dbReference type="Proteomes" id="UP000624244"/>
    </source>
</evidence>
<evidence type="ECO:0008006" key="4">
    <source>
        <dbReference type="Google" id="ProtNLM"/>
    </source>
</evidence>
<proteinExistence type="predicted"/>
<accession>A0A8H5ZKK1</accession>
<protein>
    <recommendedName>
        <fullName evidence="4">Heterokaryon incompatibility domain-containing protein</fullName>
    </recommendedName>
</protein>
<reference evidence="2" key="1">
    <citation type="submission" date="2019-11" db="EMBL/GenBank/DDBJ databases">
        <title>Bipolaris sorokiniana Genome sequencing.</title>
        <authorList>
            <person name="Wang H."/>
        </authorList>
    </citation>
    <scope>NUCLEOTIDE SEQUENCE</scope>
</reference>